<comment type="caution">
    <text evidence="3">The sequence shown here is derived from an EMBL/GenBank/DDBJ whole genome shotgun (WGS) entry which is preliminary data.</text>
</comment>
<feature type="region of interest" description="Disordered" evidence="1">
    <location>
        <begin position="112"/>
        <end position="147"/>
    </location>
</feature>
<gene>
    <name evidence="3" type="ORF">QCA50_006675</name>
</gene>
<feature type="region of interest" description="Disordered" evidence="1">
    <location>
        <begin position="50"/>
        <end position="85"/>
    </location>
</feature>
<sequence>MAHKRSSSRMHAAGSAGTEETGPHGSQLVASSSFVLPSYSTPDMNVVSTSTSSSNFTFSHSNSLPSMPDMSSSSSRSSTSLSSSSTSSLSSFSSSISANAIYQIAQGVSEKTDPVHSWDNTKTGSRRESNTGLLVSTADRDSPGSTLTNLQRRFHPRLFASYVRRSLPHSTWDRLVLVIFLVYFTVLLRAMAGYGGSSSHFPGCTRSPSVLTPTPSNGESLTLGTVHSDITLNSTSRLPTPLETDLNGTAIHNPITLPQSPLLAEDLVIDSSLLLKGPSPLDNLSASHNHGPCSCNCAEEAPPVEYANQTEGED</sequence>
<name>A0AAW0GKF6_9APHY</name>
<evidence type="ECO:0000313" key="4">
    <source>
        <dbReference type="Proteomes" id="UP001385951"/>
    </source>
</evidence>
<keyword evidence="4" id="KW-1185">Reference proteome</keyword>
<accession>A0AAW0GKF6</accession>
<keyword evidence="2" id="KW-0472">Membrane</keyword>
<protein>
    <submittedName>
        <fullName evidence="3">Uncharacterized protein</fullName>
    </submittedName>
</protein>
<evidence type="ECO:0000256" key="2">
    <source>
        <dbReference type="SAM" id="Phobius"/>
    </source>
</evidence>
<feature type="transmembrane region" description="Helical" evidence="2">
    <location>
        <begin position="175"/>
        <end position="196"/>
    </location>
</feature>
<evidence type="ECO:0000313" key="3">
    <source>
        <dbReference type="EMBL" id="KAK7690031.1"/>
    </source>
</evidence>
<reference evidence="3 4" key="1">
    <citation type="submission" date="2022-09" db="EMBL/GenBank/DDBJ databases">
        <authorList>
            <person name="Palmer J.M."/>
        </authorList>
    </citation>
    <scope>NUCLEOTIDE SEQUENCE [LARGE SCALE GENOMIC DNA]</scope>
    <source>
        <strain evidence="3 4">DSM 7382</strain>
    </source>
</reference>
<feature type="region of interest" description="Disordered" evidence="1">
    <location>
        <begin position="1"/>
        <end position="29"/>
    </location>
</feature>
<organism evidence="3 4">
    <name type="scientific">Cerrena zonata</name>
    <dbReference type="NCBI Taxonomy" id="2478898"/>
    <lineage>
        <taxon>Eukaryota</taxon>
        <taxon>Fungi</taxon>
        <taxon>Dikarya</taxon>
        <taxon>Basidiomycota</taxon>
        <taxon>Agaricomycotina</taxon>
        <taxon>Agaricomycetes</taxon>
        <taxon>Polyporales</taxon>
        <taxon>Cerrenaceae</taxon>
        <taxon>Cerrena</taxon>
    </lineage>
</organism>
<dbReference type="AlphaFoldDB" id="A0AAW0GKF6"/>
<proteinExistence type="predicted"/>
<dbReference type="EMBL" id="JASBNA010000007">
    <property type="protein sequence ID" value="KAK7690031.1"/>
    <property type="molecule type" value="Genomic_DNA"/>
</dbReference>
<dbReference type="Proteomes" id="UP001385951">
    <property type="component" value="Unassembled WGS sequence"/>
</dbReference>
<keyword evidence="2" id="KW-1133">Transmembrane helix</keyword>
<keyword evidence="2" id="KW-0812">Transmembrane</keyword>
<evidence type="ECO:0000256" key="1">
    <source>
        <dbReference type="SAM" id="MobiDB-lite"/>
    </source>
</evidence>